<dbReference type="InterPro" id="IPR001048">
    <property type="entry name" value="Asp/Glu/Uridylate_kinase"/>
</dbReference>
<keyword evidence="7 8" id="KW-0067">ATP-binding</keyword>
<evidence type="ECO:0000259" key="10">
    <source>
        <dbReference type="SMART" id="SM00359"/>
    </source>
</evidence>
<dbReference type="AlphaFoldDB" id="A0A1G9II04"/>
<dbReference type="Pfam" id="PF01472">
    <property type="entry name" value="PUA"/>
    <property type="match status" value="1"/>
</dbReference>
<dbReference type="PANTHER" id="PTHR43654:SF1">
    <property type="entry name" value="ISOPENTENYL PHOSPHATE KINASE"/>
    <property type="match status" value="1"/>
</dbReference>
<dbReference type="Proteomes" id="UP000198894">
    <property type="component" value="Unassembled WGS sequence"/>
</dbReference>
<evidence type="ECO:0000256" key="3">
    <source>
        <dbReference type="ARBA" id="ARBA00022650"/>
    </source>
</evidence>
<dbReference type="NCBIfam" id="TIGR01027">
    <property type="entry name" value="proB"/>
    <property type="match status" value="1"/>
</dbReference>
<dbReference type="CDD" id="cd21157">
    <property type="entry name" value="PUA_G5K"/>
    <property type="match status" value="1"/>
</dbReference>
<evidence type="ECO:0000313" key="12">
    <source>
        <dbReference type="Proteomes" id="UP000198894"/>
    </source>
</evidence>
<dbReference type="InterPro" id="IPR036393">
    <property type="entry name" value="AceGlu_kinase-like_sf"/>
</dbReference>
<organism evidence="11 12">
    <name type="scientific">Mesorhizobium muleiense</name>
    <dbReference type="NCBI Taxonomy" id="1004279"/>
    <lineage>
        <taxon>Bacteria</taxon>
        <taxon>Pseudomonadati</taxon>
        <taxon>Pseudomonadota</taxon>
        <taxon>Alphaproteobacteria</taxon>
        <taxon>Hyphomicrobiales</taxon>
        <taxon>Phyllobacteriaceae</taxon>
        <taxon>Mesorhizobium</taxon>
    </lineage>
</organism>
<name>A0A1G9II04_9HYPH</name>
<dbReference type="CDD" id="cd04242">
    <property type="entry name" value="AAK_G5K_ProB"/>
    <property type="match status" value="1"/>
</dbReference>
<keyword evidence="3 8" id="KW-0641">Proline biosynthesis</keyword>
<keyword evidence="6 8" id="KW-0418">Kinase</keyword>
<dbReference type="RefSeq" id="WP_091600197.1">
    <property type="nucleotide sequence ID" value="NZ_FNEE01000030.1"/>
</dbReference>
<gene>
    <name evidence="8" type="primary">proB</name>
    <name evidence="11" type="ORF">SAMN05428953_13044</name>
</gene>
<comment type="similarity">
    <text evidence="8">Belongs to the glutamate 5-kinase family.</text>
</comment>
<comment type="function">
    <text evidence="8">Catalyzes the transfer of a phosphate group to glutamate to form L-glutamate 5-phosphate.</text>
</comment>
<dbReference type="GO" id="GO:0005524">
    <property type="term" value="F:ATP binding"/>
    <property type="evidence" value="ECO:0007669"/>
    <property type="project" value="UniProtKB-KW"/>
</dbReference>
<evidence type="ECO:0000256" key="2">
    <source>
        <dbReference type="ARBA" id="ARBA00022605"/>
    </source>
</evidence>
<dbReference type="InterPro" id="IPR001057">
    <property type="entry name" value="Glu/AcGlu_kinase"/>
</dbReference>
<keyword evidence="12" id="KW-1185">Reference proteome</keyword>
<protein>
    <recommendedName>
        <fullName evidence="8">Glutamate 5-kinase</fullName>
        <ecNumber evidence="8">2.7.2.11</ecNumber>
    </recommendedName>
    <alternativeName>
        <fullName evidence="8">Gamma-glutamyl kinase</fullName>
        <shortName evidence="8">GK</shortName>
    </alternativeName>
</protein>
<proteinExistence type="inferred from homology"/>
<sequence length="398" mass="41498">MAAQSLKKYRRITVKIGSALLVDRTAGLKRDWLASLADDISVLAENGAEILVVSSGAIALGRTILGLGKRALKLEESQAAAAVGQIALAGAWSDALGKGGLKSGQILLTLGDTEERRRYLNARATISTLLKMKAVPVINENDTVATSEIRYGDNDRLAARVATMMGADLLVLLSDIDGLYTAPPARDQHARFVAVVDRITPDIEAMAGAAASEFSRGGMRTKLDAGKIATAAGTAMIITSGTRLSPLLAIERGERATFFRPSANPVKGYKTWIAGQLEPAGRLTVDAGAIGALLSGKSLLPAGVKLVSGNFSRGDTVAILSPEGREIARGLVAYDAADAVRIAGLKTAEIETVLGYEARSAMIHRDDLVVSHSSDQVGASDQVQAGDQAVGDEVRSGG</sequence>
<dbReference type="InterPro" id="IPR019797">
    <property type="entry name" value="Glutamate_5-kinase_CS"/>
</dbReference>
<dbReference type="SUPFAM" id="SSF88697">
    <property type="entry name" value="PUA domain-like"/>
    <property type="match status" value="1"/>
</dbReference>
<feature type="binding site" evidence="8">
    <location>
        <position position="55"/>
    </location>
    <ligand>
        <name>substrate</name>
    </ligand>
</feature>
<evidence type="ECO:0000256" key="1">
    <source>
        <dbReference type="ARBA" id="ARBA00022490"/>
    </source>
</evidence>
<comment type="catalytic activity">
    <reaction evidence="8">
        <text>L-glutamate + ATP = L-glutamyl 5-phosphate + ADP</text>
        <dbReference type="Rhea" id="RHEA:14877"/>
        <dbReference type="ChEBI" id="CHEBI:29985"/>
        <dbReference type="ChEBI" id="CHEBI:30616"/>
        <dbReference type="ChEBI" id="CHEBI:58274"/>
        <dbReference type="ChEBI" id="CHEBI:456216"/>
        <dbReference type="EC" id="2.7.2.11"/>
    </reaction>
</comment>
<dbReference type="EMBL" id="FNEE01000030">
    <property type="protein sequence ID" value="SDL24553.1"/>
    <property type="molecule type" value="Genomic_DNA"/>
</dbReference>
<dbReference type="SMART" id="SM00359">
    <property type="entry name" value="PUA"/>
    <property type="match status" value="1"/>
</dbReference>
<comment type="subcellular location">
    <subcellularLocation>
        <location evidence="8">Cytoplasm</location>
    </subcellularLocation>
</comment>
<feature type="domain" description="PUA" evidence="10">
    <location>
        <begin position="281"/>
        <end position="363"/>
    </location>
</feature>
<feature type="compositionally biased region" description="Polar residues" evidence="9">
    <location>
        <begin position="374"/>
        <end position="385"/>
    </location>
</feature>
<evidence type="ECO:0000256" key="8">
    <source>
        <dbReference type="HAMAP-Rule" id="MF_00456"/>
    </source>
</evidence>
<evidence type="ECO:0000256" key="7">
    <source>
        <dbReference type="ARBA" id="ARBA00022840"/>
    </source>
</evidence>
<dbReference type="PROSITE" id="PS50890">
    <property type="entry name" value="PUA"/>
    <property type="match status" value="1"/>
</dbReference>
<dbReference type="PIRSF" id="PIRSF000729">
    <property type="entry name" value="GK"/>
    <property type="match status" value="1"/>
</dbReference>
<dbReference type="GO" id="GO:0005829">
    <property type="term" value="C:cytosol"/>
    <property type="evidence" value="ECO:0007669"/>
    <property type="project" value="TreeGrafter"/>
</dbReference>
<comment type="pathway">
    <text evidence="8">Amino-acid biosynthesis; L-proline biosynthesis; L-glutamate 5-semialdehyde from L-glutamate: step 1/2.</text>
</comment>
<dbReference type="Gene3D" id="3.40.1160.10">
    <property type="entry name" value="Acetylglutamate kinase-like"/>
    <property type="match status" value="2"/>
</dbReference>
<dbReference type="PRINTS" id="PR00474">
    <property type="entry name" value="GLU5KINASE"/>
</dbReference>
<dbReference type="EC" id="2.7.2.11" evidence="8"/>
<keyword evidence="1 8" id="KW-0963">Cytoplasm</keyword>
<evidence type="ECO:0000256" key="6">
    <source>
        <dbReference type="ARBA" id="ARBA00022777"/>
    </source>
</evidence>
<evidence type="ECO:0000256" key="4">
    <source>
        <dbReference type="ARBA" id="ARBA00022679"/>
    </source>
</evidence>
<dbReference type="InterPro" id="IPR005715">
    <property type="entry name" value="Glu_5kinase/COase_Synthase"/>
</dbReference>
<dbReference type="InterPro" id="IPR015947">
    <property type="entry name" value="PUA-like_sf"/>
</dbReference>
<reference evidence="12" key="1">
    <citation type="submission" date="2016-10" db="EMBL/GenBank/DDBJ databases">
        <authorList>
            <person name="Varghese N."/>
            <person name="Submissions S."/>
        </authorList>
    </citation>
    <scope>NUCLEOTIDE SEQUENCE [LARGE SCALE GENOMIC DNA]</scope>
    <source>
        <strain evidence="12">CGMCC 1.11022</strain>
    </source>
</reference>
<evidence type="ECO:0000256" key="5">
    <source>
        <dbReference type="ARBA" id="ARBA00022741"/>
    </source>
</evidence>
<dbReference type="SUPFAM" id="SSF53633">
    <property type="entry name" value="Carbamate kinase-like"/>
    <property type="match status" value="1"/>
</dbReference>
<keyword evidence="2 8" id="KW-0028">Amino-acid biosynthesis</keyword>
<accession>A0A1G9II04</accession>
<dbReference type="HAMAP" id="MF_00456">
    <property type="entry name" value="ProB"/>
    <property type="match status" value="1"/>
</dbReference>
<feature type="region of interest" description="Disordered" evidence="9">
    <location>
        <begin position="374"/>
        <end position="398"/>
    </location>
</feature>
<feature type="binding site" evidence="8">
    <location>
        <position position="15"/>
    </location>
    <ligand>
        <name>ATP</name>
        <dbReference type="ChEBI" id="CHEBI:30616"/>
    </ligand>
</feature>
<dbReference type="InterPro" id="IPR036974">
    <property type="entry name" value="PUA_sf"/>
</dbReference>
<dbReference type="InterPro" id="IPR002478">
    <property type="entry name" value="PUA"/>
</dbReference>
<feature type="binding site" evidence="8">
    <location>
        <begin position="174"/>
        <end position="175"/>
    </location>
    <ligand>
        <name>ATP</name>
        <dbReference type="ChEBI" id="CHEBI:30616"/>
    </ligand>
</feature>
<dbReference type="GO" id="GO:0003723">
    <property type="term" value="F:RNA binding"/>
    <property type="evidence" value="ECO:0007669"/>
    <property type="project" value="InterPro"/>
</dbReference>
<dbReference type="UniPathway" id="UPA00098">
    <property type="reaction ID" value="UER00359"/>
</dbReference>
<dbReference type="GO" id="GO:0055129">
    <property type="term" value="P:L-proline biosynthetic process"/>
    <property type="evidence" value="ECO:0007669"/>
    <property type="project" value="UniProtKB-UniRule"/>
</dbReference>
<dbReference type="PROSITE" id="PS00902">
    <property type="entry name" value="GLUTAMATE_5_KINASE"/>
    <property type="match status" value="1"/>
</dbReference>
<feature type="binding site" evidence="8">
    <location>
        <position position="142"/>
    </location>
    <ligand>
        <name>substrate</name>
    </ligand>
</feature>
<dbReference type="PANTHER" id="PTHR43654">
    <property type="entry name" value="GLUTAMATE 5-KINASE"/>
    <property type="match status" value="1"/>
</dbReference>
<comment type="caution">
    <text evidence="8">Lacks conserved residue(s) required for the propagation of feature annotation.</text>
</comment>
<dbReference type="InterPro" id="IPR011529">
    <property type="entry name" value="Glu_5kinase"/>
</dbReference>
<evidence type="ECO:0000313" key="11">
    <source>
        <dbReference type="EMBL" id="SDL24553.1"/>
    </source>
</evidence>
<dbReference type="FunFam" id="3.40.1160.10:FF:000018">
    <property type="entry name" value="Glutamate 5-kinase"/>
    <property type="match status" value="1"/>
</dbReference>
<feature type="binding site" evidence="8">
    <location>
        <position position="154"/>
    </location>
    <ligand>
        <name>substrate</name>
    </ligand>
</feature>
<evidence type="ECO:0000256" key="9">
    <source>
        <dbReference type="SAM" id="MobiDB-lite"/>
    </source>
</evidence>
<dbReference type="Pfam" id="PF00696">
    <property type="entry name" value="AA_kinase"/>
    <property type="match status" value="1"/>
</dbReference>
<dbReference type="GO" id="GO:0004349">
    <property type="term" value="F:glutamate 5-kinase activity"/>
    <property type="evidence" value="ECO:0007669"/>
    <property type="project" value="UniProtKB-UniRule"/>
</dbReference>
<dbReference type="InterPro" id="IPR041739">
    <property type="entry name" value="G5K_ProB"/>
</dbReference>
<keyword evidence="4 8" id="KW-0808">Transferase</keyword>
<dbReference type="FunFam" id="2.30.130.10:FF:000007">
    <property type="entry name" value="Glutamate 5-kinase"/>
    <property type="match status" value="1"/>
</dbReference>
<keyword evidence="5 8" id="KW-0547">Nucleotide-binding</keyword>
<dbReference type="Gene3D" id="2.30.130.10">
    <property type="entry name" value="PUA domain"/>
    <property type="match status" value="1"/>
</dbReference>